<dbReference type="InterPro" id="IPR055560">
    <property type="entry name" value="DUF7136"/>
</dbReference>
<name>A0A6A6UU80_9PEZI</name>
<evidence type="ECO:0000313" key="4">
    <source>
        <dbReference type="Proteomes" id="UP000799302"/>
    </source>
</evidence>
<keyword evidence="4" id="KW-1185">Reference proteome</keyword>
<evidence type="ECO:0000259" key="2">
    <source>
        <dbReference type="Pfam" id="PF23584"/>
    </source>
</evidence>
<feature type="chain" id="PRO_5025362707" description="DUF7136 domain-containing protein" evidence="1">
    <location>
        <begin position="23"/>
        <end position="280"/>
    </location>
</feature>
<accession>A0A6A6UU80</accession>
<reference evidence="3" key="1">
    <citation type="journal article" date="2020" name="Stud. Mycol.">
        <title>101 Dothideomycetes genomes: a test case for predicting lifestyles and emergence of pathogens.</title>
        <authorList>
            <person name="Haridas S."/>
            <person name="Albert R."/>
            <person name="Binder M."/>
            <person name="Bloem J."/>
            <person name="Labutti K."/>
            <person name="Salamov A."/>
            <person name="Andreopoulos B."/>
            <person name="Baker S."/>
            <person name="Barry K."/>
            <person name="Bills G."/>
            <person name="Bluhm B."/>
            <person name="Cannon C."/>
            <person name="Castanera R."/>
            <person name="Culley D."/>
            <person name="Daum C."/>
            <person name="Ezra D."/>
            <person name="Gonzalez J."/>
            <person name="Henrissat B."/>
            <person name="Kuo A."/>
            <person name="Liang C."/>
            <person name="Lipzen A."/>
            <person name="Lutzoni F."/>
            <person name="Magnuson J."/>
            <person name="Mondo S."/>
            <person name="Nolan M."/>
            <person name="Ohm R."/>
            <person name="Pangilinan J."/>
            <person name="Park H.-J."/>
            <person name="Ramirez L."/>
            <person name="Alfaro M."/>
            <person name="Sun H."/>
            <person name="Tritt A."/>
            <person name="Yoshinaga Y."/>
            <person name="Zwiers L.-H."/>
            <person name="Turgeon B."/>
            <person name="Goodwin S."/>
            <person name="Spatafora J."/>
            <person name="Crous P."/>
            <person name="Grigoriev I."/>
        </authorList>
    </citation>
    <scope>NUCLEOTIDE SEQUENCE</scope>
    <source>
        <strain evidence="3">CBS 115976</strain>
    </source>
</reference>
<keyword evidence="1" id="KW-0732">Signal</keyword>
<organism evidence="3 4">
    <name type="scientific">Microthyrium microscopicum</name>
    <dbReference type="NCBI Taxonomy" id="703497"/>
    <lineage>
        <taxon>Eukaryota</taxon>
        <taxon>Fungi</taxon>
        <taxon>Dikarya</taxon>
        <taxon>Ascomycota</taxon>
        <taxon>Pezizomycotina</taxon>
        <taxon>Dothideomycetes</taxon>
        <taxon>Dothideomycetes incertae sedis</taxon>
        <taxon>Microthyriales</taxon>
        <taxon>Microthyriaceae</taxon>
        <taxon>Microthyrium</taxon>
    </lineage>
</organism>
<dbReference type="Proteomes" id="UP000799302">
    <property type="component" value="Unassembled WGS sequence"/>
</dbReference>
<dbReference type="Pfam" id="PF23584">
    <property type="entry name" value="DUF7136"/>
    <property type="match status" value="1"/>
</dbReference>
<sequence length="280" mass="30860">MILKFCTVSLWIAALFSQSSLSSSIDTTVQVDLIFPRNNTVYQPVFPFPFVFGLHNFSTSWNYKPAVTWRLLQLTTEREIDEGRGRIGEGYGEGAPAGWGPPAAKYLAINASNSMARTNESTWVLEYGFVVGNDLGCFGKYIRDDDFNYPGRRDRIFFNISKTSGSMPDIRADGSCPPSIGVVGIQGPNQTNPACPLLSTPRPDPIPCAFTVDQQVVDQVSQSMVERSKCHNVTWPNGTGIGFKCDPSIHLTKSSWATKQSLHWTLSIGGLSIFLFLVSM</sequence>
<feature type="signal peptide" evidence="1">
    <location>
        <begin position="1"/>
        <end position="22"/>
    </location>
</feature>
<proteinExistence type="predicted"/>
<gene>
    <name evidence="3" type="ORF">BT63DRAFT_462168</name>
</gene>
<evidence type="ECO:0000256" key="1">
    <source>
        <dbReference type="SAM" id="SignalP"/>
    </source>
</evidence>
<feature type="domain" description="DUF7136" evidence="2">
    <location>
        <begin position="27"/>
        <end position="231"/>
    </location>
</feature>
<dbReference type="EMBL" id="MU004230">
    <property type="protein sequence ID" value="KAF2674608.1"/>
    <property type="molecule type" value="Genomic_DNA"/>
</dbReference>
<dbReference type="AlphaFoldDB" id="A0A6A6UU80"/>
<protein>
    <recommendedName>
        <fullName evidence="2">DUF7136 domain-containing protein</fullName>
    </recommendedName>
</protein>
<evidence type="ECO:0000313" key="3">
    <source>
        <dbReference type="EMBL" id="KAF2674608.1"/>
    </source>
</evidence>